<feature type="transmembrane region" description="Helical" evidence="1">
    <location>
        <begin position="68"/>
        <end position="88"/>
    </location>
</feature>
<feature type="transmembrane region" description="Helical" evidence="1">
    <location>
        <begin position="34"/>
        <end position="56"/>
    </location>
</feature>
<name>A0ABY4GPI5_9BACI</name>
<evidence type="ECO:0000256" key="1">
    <source>
        <dbReference type="SAM" id="Phobius"/>
    </source>
</evidence>
<keyword evidence="1" id="KW-0472">Membrane</keyword>
<dbReference type="RefSeq" id="WP_244746621.1">
    <property type="nucleotide sequence ID" value="NZ_CP095071.1"/>
</dbReference>
<organism evidence="2 3">
    <name type="scientific">Gracilibacillus salinarum</name>
    <dbReference type="NCBI Taxonomy" id="2932255"/>
    <lineage>
        <taxon>Bacteria</taxon>
        <taxon>Bacillati</taxon>
        <taxon>Bacillota</taxon>
        <taxon>Bacilli</taxon>
        <taxon>Bacillales</taxon>
        <taxon>Bacillaceae</taxon>
        <taxon>Gracilibacillus</taxon>
    </lineage>
</organism>
<sequence>MRLFLYFCCNMVNLFLVKLFTIEPEVISGNGNLGIIFVFTGILLLVLFILELIKFMKEKRWIGKNKRLLFAIAIVVIMISSYFEYLFVMDLVGQLGGPPDAENSRIYRYSWLNQYTNTIYLNVYTYCMVLSFVVVVYLVSRWNKIR</sequence>
<feature type="transmembrane region" description="Helical" evidence="1">
    <location>
        <begin position="5"/>
        <end position="22"/>
    </location>
</feature>
<reference evidence="2 3" key="1">
    <citation type="submission" date="2022-04" db="EMBL/GenBank/DDBJ databases">
        <title>Gracilibacillus sp. isolated from saltern.</title>
        <authorList>
            <person name="Won M."/>
            <person name="Lee C.-M."/>
            <person name="Woen H.-Y."/>
            <person name="Kwon S.-W."/>
        </authorList>
    </citation>
    <scope>NUCLEOTIDE SEQUENCE [LARGE SCALE GENOMIC DNA]</scope>
    <source>
        <strain evidence="2 3">SSPM10-3</strain>
    </source>
</reference>
<evidence type="ECO:0000313" key="3">
    <source>
        <dbReference type="Proteomes" id="UP000831537"/>
    </source>
</evidence>
<keyword evidence="3" id="KW-1185">Reference proteome</keyword>
<dbReference type="EMBL" id="CP095071">
    <property type="protein sequence ID" value="UOQ86303.1"/>
    <property type="molecule type" value="Genomic_DNA"/>
</dbReference>
<protein>
    <submittedName>
        <fullName evidence="2">Uncharacterized protein</fullName>
    </submittedName>
</protein>
<keyword evidence="1" id="KW-0812">Transmembrane</keyword>
<gene>
    <name evidence="2" type="ORF">MUN87_05275</name>
</gene>
<dbReference type="Proteomes" id="UP000831537">
    <property type="component" value="Chromosome"/>
</dbReference>
<feature type="transmembrane region" description="Helical" evidence="1">
    <location>
        <begin position="119"/>
        <end position="139"/>
    </location>
</feature>
<accession>A0ABY4GPI5</accession>
<keyword evidence="1" id="KW-1133">Transmembrane helix</keyword>
<evidence type="ECO:0000313" key="2">
    <source>
        <dbReference type="EMBL" id="UOQ86303.1"/>
    </source>
</evidence>
<proteinExistence type="predicted"/>